<reference evidence="2 3" key="1">
    <citation type="submission" date="2019-11" db="EMBL/GenBank/DDBJ databases">
        <authorList>
            <person name="Li X."/>
        </authorList>
    </citation>
    <scope>NUCLEOTIDE SEQUENCE [LARGE SCALE GENOMIC DNA]</scope>
    <source>
        <strain evidence="2 3">L9</strain>
    </source>
</reference>
<dbReference type="AlphaFoldDB" id="A0A6N8FK66"/>
<feature type="transmembrane region" description="Helical" evidence="1">
    <location>
        <begin position="104"/>
        <end position="125"/>
    </location>
</feature>
<keyword evidence="1" id="KW-0812">Transmembrane</keyword>
<feature type="transmembrane region" description="Helical" evidence="1">
    <location>
        <begin position="20"/>
        <end position="36"/>
    </location>
</feature>
<dbReference type="Proteomes" id="UP000469125">
    <property type="component" value="Unassembled WGS sequence"/>
</dbReference>
<feature type="transmembrane region" description="Helical" evidence="1">
    <location>
        <begin position="164"/>
        <end position="189"/>
    </location>
</feature>
<name>A0A6N8FK66_9BACI</name>
<dbReference type="EMBL" id="WOCA01000006">
    <property type="protein sequence ID" value="MUK88714.1"/>
    <property type="molecule type" value="Genomic_DNA"/>
</dbReference>
<evidence type="ECO:0000313" key="3">
    <source>
        <dbReference type="Proteomes" id="UP000469125"/>
    </source>
</evidence>
<gene>
    <name evidence="2" type="ORF">GMD78_09950</name>
</gene>
<keyword evidence="3" id="KW-1185">Reference proteome</keyword>
<evidence type="ECO:0000256" key="1">
    <source>
        <dbReference type="SAM" id="Phobius"/>
    </source>
</evidence>
<feature type="transmembrane region" description="Helical" evidence="1">
    <location>
        <begin position="137"/>
        <end position="157"/>
    </location>
</feature>
<keyword evidence="1" id="KW-1133">Transmembrane helix</keyword>
<protein>
    <recommendedName>
        <fullName evidence="4">ABC-2 family transporter protein</fullName>
    </recommendedName>
</protein>
<evidence type="ECO:0000313" key="2">
    <source>
        <dbReference type="EMBL" id="MUK88714.1"/>
    </source>
</evidence>
<feature type="transmembrane region" description="Helical" evidence="1">
    <location>
        <begin position="209"/>
        <end position="228"/>
    </location>
</feature>
<comment type="caution">
    <text evidence="2">The sequence shown here is derived from an EMBL/GenBank/DDBJ whole genome shotgun (WGS) entry which is preliminary data.</text>
</comment>
<evidence type="ECO:0008006" key="4">
    <source>
        <dbReference type="Google" id="ProtNLM"/>
    </source>
</evidence>
<proteinExistence type="predicted"/>
<keyword evidence="1" id="KW-0472">Membrane</keyword>
<feature type="transmembrane region" description="Helical" evidence="1">
    <location>
        <begin position="48"/>
        <end position="65"/>
    </location>
</feature>
<sequence length="242" mass="27671">MNTWKQAFKLATFELKQSKINLIFSLVITLFLLGYLRKSLPEYVENGFLGFDLFFMILFSFATAMPKPKAFQIQNIQPNFIVSPILLMQKHLPIKEEVLIKSRFIIHFIYTFPFQVIAIVGLLYLATFPAHFSIDSMIAFAILWLSFSFYVGFIFPASDTGDKGFLATTAGLFIIGILTVGIGSILFTLFHAITGHGFVYWSIIAADKWPLFTSIASIIAAYSGYHFWKNYMKRNMNKIDYI</sequence>
<accession>A0A6N8FK66</accession>
<dbReference type="RefSeq" id="WP_155668684.1">
    <property type="nucleotide sequence ID" value="NZ_WOCA01000006.1"/>
</dbReference>
<organism evidence="2 3">
    <name type="scientific">Ornithinibacillus caprae</name>
    <dbReference type="NCBI Taxonomy" id="2678566"/>
    <lineage>
        <taxon>Bacteria</taxon>
        <taxon>Bacillati</taxon>
        <taxon>Bacillota</taxon>
        <taxon>Bacilli</taxon>
        <taxon>Bacillales</taxon>
        <taxon>Bacillaceae</taxon>
        <taxon>Ornithinibacillus</taxon>
    </lineage>
</organism>